<dbReference type="Gene3D" id="3.40.1350.10">
    <property type="match status" value="1"/>
</dbReference>
<dbReference type="Proteomes" id="UP000292459">
    <property type="component" value="Unassembled WGS sequence"/>
</dbReference>
<name>A0A4Q7E102_9CYAN</name>
<dbReference type="Pfam" id="PF04471">
    <property type="entry name" value="Mrr_cat"/>
    <property type="match status" value="1"/>
</dbReference>
<proteinExistence type="predicted"/>
<protein>
    <recommendedName>
        <fullName evidence="1">Restriction endonuclease type IV Mrr domain-containing protein</fullName>
    </recommendedName>
</protein>
<keyword evidence="3" id="KW-1185">Reference proteome</keyword>
<dbReference type="InterPro" id="IPR011335">
    <property type="entry name" value="Restrct_endonuc-II-like"/>
</dbReference>
<dbReference type="SUPFAM" id="SSF52980">
    <property type="entry name" value="Restriction endonuclease-like"/>
    <property type="match status" value="1"/>
</dbReference>
<gene>
    <name evidence="2" type="ORF">DYY88_22260</name>
</gene>
<feature type="domain" description="Restriction endonuclease type IV Mrr" evidence="1">
    <location>
        <begin position="240"/>
        <end position="347"/>
    </location>
</feature>
<reference evidence="2 3" key="1">
    <citation type="submission" date="2018-11" db="EMBL/GenBank/DDBJ databases">
        <title>Whole genome sequencing of an environmental sample.</title>
        <authorList>
            <person name="Sarangi A.N."/>
            <person name="Singh D."/>
            <person name="Tripathy S."/>
        </authorList>
    </citation>
    <scope>NUCLEOTIDE SEQUENCE [LARGE SCALE GENOMIC DNA]</scope>
    <source>
        <strain evidence="2 3">Lakshadweep</strain>
    </source>
</reference>
<dbReference type="GO" id="GO:0003677">
    <property type="term" value="F:DNA binding"/>
    <property type="evidence" value="ECO:0007669"/>
    <property type="project" value="InterPro"/>
</dbReference>
<evidence type="ECO:0000259" key="1">
    <source>
        <dbReference type="Pfam" id="PF04471"/>
    </source>
</evidence>
<dbReference type="InterPro" id="IPR011856">
    <property type="entry name" value="tRNA_endonuc-like_dom_sf"/>
</dbReference>
<dbReference type="AlphaFoldDB" id="A0A4Q7E102"/>
<accession>A0A4Q7E102</accession>
<evidence type="ECO:0000313" key="3">
    <source>
        <dbReference type="Proteomes" id="UP000292459"/>
    </source>
</evidence>
<dbReference type="InterPro" id="IPR007560">
    <property type="entry name" value="Restrct_endonuc_IV_Mrr"/>
</dbReference>
<sequence>MEAVRYLLLEEYGENADNIFSEEDIDRRLLEHLSKFPDVGRRNEFEDFISLVKLFLVFENNNQSPPDEGHNILTLSDRKTYEVDYAAYSCRKEDSNASRSLDFEALIEYTSGEILSMPPWISEIADLFGSEYYRVCPEIMSLLHLRLILEAVDPDKEVKLAIHVDAYDDEEMDLDVLLSQLSNTLTRKVGLYNKAFEPLLLKEEILRARYVKSEGMKLLNSCNVNRKYEKGLILERLTELLFTDGNTLELVTKRVETGDEEIDLVIKNTMTSPFWQAFSSPLFFVECKNWSKPVGAKELRDFEIKIQNHSRLAKIGFFISLNGFTSGFESEMKRCSRADYHIVTLSKNEIEEFLKTDTAFLTLVRCSSSNL</sequence>
<dbReference type="GO" id="GO:0004519">
    <property type="term" value="F:endonuclease activity"/>
    <property type="evidence" value="ECO:0007669"/>
    <property type="project" value="InterPro"/>
</dbReference>
<dbReference type="RefSeq" id="WP_052288380.1">
    <property type="nucleotide sequence ID" value="NZ_QVFV01000010.1"/>
</dbReference>
<organism evidence="2 3">
    <name type="scientific">Leptolyngbya iicbica LK</name>
    <dbReference type="NCBI Taxonomy" id="2294035"/>
    <lineage>
        <taxon>Bacteria</taxon>
        <taxon>Bacillati</taxon>
        <taxon>Cyanobacteriota</taxon>
        <taxon>Cyanophyceae</taxon>
        <taxon>Leptolyngbyales</taxon>
        <taxon>Leptolyngbyaceae</taxon>
        <taxon>Leptolyngbya group</taxon>
        <taxon>Leptolyngbya</taxon>
        <taxon>Leptolyngbya iicbica</taxon>
    </lineage>
</organism>
<comment type="caution">
    <text evidence="2">The sequence shown here is derived from an EMBL/GenBank/DDBJ whole genome shotgun (WGS) entry which is preliminary data.</text>
</comment>
<dbReference type="GO" id="GO:0009307">
    <property type="term" value="P:DNA restriction-modification system"/>
    <property type="evidence" value="ECO:0007669"/>
    <property type="project" value="InterPro"/>
</dbReference>
<evidence type="ECO:0000313" key="2">
    <source>
        <dbReference type="EMBL" id="RZM75038.1"/>
    </source>
</evidence>
<dbReference type="OrthoDB" id="1426537at2"/>
<dbReference type="EMBL" id="QVFV01000010">
    <property type="protein sequence ID" value="RZM75038.1"/>
    <property type="molecule type" value="Genomic_DNA"/>
</dbReference>